<evidence type="ECO:0000313" key="5">
    <source>
        <dbReference type="EMBL" id="NGO53458.1"/>
    </source>
</evidence>
<evidence type="ECO:0000256" key="2">
    <source>
        <dbReference type="ARBA" id="ARBA00010742"/>
    </source>
</evidence>
<proteinExistence type="inferred from homology"/>
<keyword evidence="3" id="KW-0732">Signal</keyword>
<feature type="domain" description="SsuA/THI5-like" evidence="4">
    <location>
        <begin position="7"/>
        <end position="151"/>
    </location>
</feature>
<dbReference type="EMBL" id="JAAKZF010000032">
    <property type="protein sequence ID" value="NGO53458.1"/>
    <property type="molecule type" value="Genomic_DNA"/>
</dbReference>
<dbReference type="PANTHER" id="PTHR30024:SF47">
    <property type="entry name" value="TAURINE-BINDING PERIPLASMIC PROTEIN"/>
    <property type="match status" value="1"/>
</dbReference>
<evidence type="ECO:0000256" key="1">
    <source>
        <dbReference type="ARBA" id="ARBA00004418"/>
    </source>
</evidence>
<protein>
    <submittedName>
        <fullName evidence="5">ABC transporter substrate-binding protein</fullName>
    </submittedName>
</protein>
<dbReference type="GO" id="GO:0042597">
    <property type="term" value="C:periplasmic space"/>
    <property type="evidence" value="ECO:0007669"/>
    <property type="project" value="UniProtKB-SubCell"/>
</dbReference>
<dbReference type="SUPFAM" id="SSF53850">
    <property type="entry name" value="Periplasmic binding protein-like II"/>
    <property type="match status" value="1"/>
</dbReference>
<reference evidence="5 6" key="1">
    <citation type="submission" date="2020-02" db="EMBL/GenBank/DDBJ databases">
        <title>Genome sequence of strain CCNWXJ40-4.</title>
        <authorList>
            <person name="Gao J."/>
            <person name="Sun J."/>
        </authorList>
    </citation>
    <scope>NUCLEOTIDE SEQUENCE [LARGE SCALE GENOMIC DNA]</scope>
    <source>
        <strain evidence="5 6">CCNWXJ 40-4</strain>
    </source>
</reference>
<keyword evidence="6" id="KW-1185">Reference proteome</keyword>
<dbReference type="AlphaFoldDB" id="A0A6G4WGH4"/>
<evidence type="ECO:0000259" key="4">
    <source>
        <dbReference type="Pfam" id="PF09084"/>
    </source>
</evidence>
<comment type="subcellular location">
    <subcellularLocation>
        <location evidence="1">Periplasm</location>
    </subcellularLocation>
</comment>
<dbReference type="InterPro" id="IPR015168">
    <property type="entry name" value="SsuA/THI5"/>
</dbReference>
<evidence type="ECO:0000256" key="3">
    <source>
        <dbReference type="ARBA" id="ARBA00022729"/>
    </source>
</evidence>
<comment type="similarity">
    <text evidence="2">Belongs to the bacterial solute-binding protein SsuA/TauA family.</text>
</comment>
<gene>
    <name evidence="5" type="ORF">G6N73_20220</name>
</gene>
<sequence length="278" mass="29427">MISAAWLPLWVAQDEDIFDNAGLEVEIQTVQNLSTTIGALGRQLEISGATTIDIVKAAAGGLDVVGISGNTIETSANRQMRLVGRKGAGIQGIADLRGRTIGTPSINGAIHVATLLALKESGIDPKGIRFVEMMFPNMADQLTAEQVDAVETVEPFVSMLLAAGHQDLGDPMLNVGDPVTLTCWMAGGEWARNNEAAIASWRASLDEARAYIEANDGPARSILEKWTKLPSSIVDQIRLPSYSTALNAADVAAWIKATRDAGQIPGDRELDPATLVAG</sequence>
<accession>A0A6G4WGH4</accession>
<dbReference type="Pfam" id="PF09084">
    <property type="entry name" value="NMT1"/>
    <property type="match status" value="1"/>
</dbReference>
<evidence type="ECO:0000313" key="6">
    <source>
        <dbReference type="Proteomes" id="UP001642900"/>
    </source>
</evidence>
<dbReference type="PANTHER" id="PTHR30024">
    <property type="entry name" value="ALIPHATIC SULFONATES-BINDING PROTEIN-RELATED"/>
    <property type="match status" value="1"/>
</dbReference>
<organism evidence="5 6">
    <name type="scientific">Allomesorhizobium camelthorni</name>
    <dbReference type="NCBI Taxonomy" id="475069"/>
    <lineage>
        <taxon>Bacteria</taxon>
        <taxon>Pseudomonadati</taxon>
        <taxon>Pseudomonadota</taxon>
        <taxon>Alphaproteobacteria</taxon>
        <taxon>Hyphomicrobiales</taxon>
        <taxon>Phyllobacteriaceae</taxon>
        <taxon>Allomesorhizobium</taxon>
    </lineage>
</organism>
<dbReference type="Proteomes" id="UP001642900">
    <property type="component" value="Unassembled WGS sequence"/>
</dbReference>
<dbReference type="Gene3D" id="3.40.190.10">
    <property type="entry name" value="Periplasmic binding protein-like II"/>
    <property type="match status" value="2"/>
</dbReference>
<name>A0A6G4WGH4_9HYPH</name>
<comment type="caution">
    <text evidence="5">The sequence shown here is derived from an EMBL/GenBank/DDBJ whole genome shotgun (WGS) entry which is preliminary data.</text>
</comment>